<comment type="caution">
    <text evidence="8">The sequence shown here is derived from an EMBL/GenBank/DDBJ whole genome shotgun (WGS) entry which is preliminary data.</text>
</comment>
<accession>A0A1J4MXV2</accession>
<protein>
    <submittedName>
        <fullName evidence="8">FAD-dependent oxidoreductase</fullName>
    </submittedName>
</protein>
<evidence type="ECO:0000256" key="6">
    <source>
        <dbReference type="SAM" id="MobiDB-lite"/>
    </source>
</evidence>
<dbReference type="OrthoDB" id="9784880at2"/>
<feature type="region of interest" description="Disordered" evidence="6">
    <location>
        <begin position="385"/>
        <end position="404"/>
    </location>
</feature>
<dbReference type="Gene3D" id="3.50.50.100">
    <property type="match status" value="1"/>
</dbReference>
<evidence type="ECO:0000256" key="1">
    <source>
        <dbReference type="ARBA" id="ARBA00001974"/>
    </source>
</evidence>
<dbReference type="AlphaFoldDB" id="A0A1J4MXV2"/>
<sequence length="404" mass="42378">MNLDKQEEPMSKPHVVVIGGGYAGVMAANRLTKRDDVAITLVNPRDHFVERIRLHQLVAGSSEAVVAYADVLGERVRLVVDTVGSIDAGARTIALGSGQEMTYDYLVYAVGSAGTTQVPGAAEHAYGVTTYEEATRLRSVLDAAPADAPVIVVGGGPTGIEVASELAEAGRNVTLIGGDRLGPWLHEKGRAVVERDLRRLGVGIVEGTRVAEVMAGRVRLDNGRELTSEVTIWTAGFAAPDLARASGLTTDELGRLITDETLTSVDDHRIVATGDAAAPSGLAYRMSCQAANQLGPLAGETVLARLAGATPEPVSIGFVGQCISIGRDLGLVNFSHRDDSAVGARLRGTPAAKVKELVCRSTVWALGMEARRPGSAFSFKDRSRAGRVQAAAVTPPLKESGLSR</sequence>
<evidence type="ECO:0000313" key="8">
    <source>
        <dbReference type="EMBL" id="OIJ24172.1"/>
    </source>
</evidence>
<dbReference type="PRINTS" id="PR00368">
    <property type="entry name" value="FADPNR"/>
</dbReference>
<comment type="cofactor">
    <cofactor evidence="1">
        <name>FAD</name>
        <dbReference type="ChEBI" id="CHEBI:57692"/>
    </cofactor>
</comment>
<keyword evidence="5" id="KW-0560">Oxidoreductase</keyword>
<organism evidence="8 9">
    <name type="scientific">Nocardioides luteus</name>
    <dbReference type="NCBI Taxonomy" id="1844"/>
    <lineage>
        <taxon>Bacteria</taxon>
        <taxon>Bacillati</taxon>
        <taxon>Actinomycetota</taxon>
        <taxon>Actinomycetes</taxon>
        <taxon>Propionibacteriales</taxon>
        <taxon>Nocardioidaceae</taxon>
        <taxon>Nocardioides</taxon>
    </lineage>
</organism>
<evidence type="ECO:0000313" key="9">
    <source>
        <dbReference type="Proteomes" id="UP000033772"/>
    </source>
</evidence>
<evidence type="ECO:0000256" key="2">
    <source>
        <dbReference type="ARBA" id="ARBA00005272"/>
    </source>
</evidence>
<dbReference type="InterPro" id="IPR036188">
    <property type="entry name" value="FAD/NAD-bd_sf"/>
</dbReference>
<keyword evidence="9" id="KW-1185">Reference proteome</keyword>
<dbReference type="InterPro" id="IPR023753">
    <property type="entry name" value="FAD/NAD-binding_dom"/>
</dbReference>
<keyword evidence="3" id="KW-0285">Flavoprotein</keyword>
<feature type="domain" description="FAD/NAD(P)-binding" evidence="7">
    <location>
        <begin position="14"/>
        <end position="284"/>
    </location>
</feature>
<comment type="similarity">
    <text evidence="2">Belongs to the NADH dehydrogenase family.</text>
</comment>
<dbReference type="PRINTS" id="PR00469">
    <property type="entry name" value="PNDRDTASEII"/>
</dbReference>
<evidence type="ECO:0000259" key="7">
    <source>
        <dbReference type="Pfam" id="PF07992"/>
    </source>
</evidence>
<dbReference type="GO" id="GO:0019646">
    <property type="term" value="P:aerobic electron transport chain"/>
    <property type="evidence" value="ECO:0007669"/>
    <property type="project" value="TreeGrafter"/>
</dbReference>
<dbReference type="STRING" id="1844.UG56_023965"/>
<keyword evidence="4" id="KW-0274">FAD</keyword>
<dbReference type="InterPro" id="IPR051169">
    <property type="entry name" value="NADH-Q_oxidoreductase"/>
</dbReference>
<proteinExistence type="inferred from homology"/>
<dbReference type="GO" id="GO:0003955">
    <property type="term" value="F:NAD(P)H dehydrogenase (quinone) activity"/>
    <property type="evidence" value="ECO:0007669"/>
    <property type="project" value="TreeGrafter"/>
</dbReference>
<dbReference type="PANTHER" id="PTHR42913">
    <property type="entry name" value="APOPTOSIS-INDUCING FACTOR 1"/>
    <property type="match status" value="1"/>
</dbReference>
<dbReference type="Pfam" id="PF07992">
    <property type="entry name" value="Pyr_redox_2"/>
    <property type="match status" value="1"/>
</dbReference>
<dbReference type="SUPFAM" id="SSF51905">
    <property type="entry name" value="FAD/NAD(P)-binding domain"/>
    <property type="match status" value="1"/>
</dbReference>
<evidence type="ECO:0000256" key="4">
    <source>
        <dbReference type="ARBA" id="ARBA00022827"/>
    </source>
</evidence>
<reference evidence="8" key="1">
    <citation type="submission" date="2016-10" db="EMBL/GenBank/DDBJ databases">
        <title>Draft Genome Sequence of Nocardioides luteus Strain BAFB, an Alkane-Degrading Bacterium Isolated from JP-7 Polluted Soil.</title>
        <authorList>
            <person name="Brown L."/>
            <person name="Ruiz O.N."/>
            <person name="Gunasekera T."/>
        </authorList>
    </citation>
    <scope>NUCLEOTIDE SEQUENCE [LARGE SCALE GENOMIC DNA]</scope>
    <source>
        <strain evidence="8">BAFB</strain>
    </source>
</reference>
<gene>
    <name evidence="8" type="ORF">UG56_023965</name>
</gene>
<evidence type="ECO:0000256" key="5">
    <source>
        <dbReference type="ARBA" id="ARBA00023002"/>
    </source>
</evidence>
<dbReference type="EMBL" id="JZDQ02000044">
    <property type="protein sequence ID" value="OIJ24172.1"/>
    <property type="molecule type" value="Genomic_DNA"/>
</dbReference>
<evidence type="ECO:0000256" key="3">
    <source>
        <dbReference type="ARBA" id="ARBA00022630"/>
    </source>
</evidence>
<dbReference type="PANTHER" id="PTHR42913:SF3">
    <property type="entry name" value="64 KDA MITOCHONDRIAL NADH DEHYDROGENASE (EUROFUNG)"/>
    <property type="match status" value="1"/>
</dbReference>
<name>A0A1J4MXV2_9ACTN</name>
<dbReference type="Proteomes" id="UP000033772">
    <property type="component" value="Unassembled WGS sequence"/>
</dbReference>